<dbReference type="STRING" id="1079.BVIR_2718"/>
<evidence type="ECO:0000256" key="5">
    <source>
        <dbReference type="ARBA" id="ARBA00022741"/>
    </source>
</evidence>
<dbReference type="GO" id="GO:0005737">
    <property type="term" value="C:cytoplasm"/>
    <property type="evidence" value="ECO:0007669"/>
    <property type="project" value="UniProtKB-SubCell"/>
</dbReference>
<dbReference type="EC" id="6.1.1.21" evidence="10"/>
<comment type="similarity">
    <text evidence="1 10">Belongs to the class-II aminoacyl-tRNA synthetase family.</text>
</comment>
<evidence type="ECO:0000256" key="7">
    <source>
        <dbReference type="ARBA" id="ARBA00022917"/>
    </source>
</evidence>
<dbReference type="PANTHER" id="PTHR11476">
    <property type="entry name" value="HISTIDYL-TRNA SYNTHETASE"/>
    <property type="match status" value="1"/>
</dbReference>
<evidence type="ECO:0000256" key="8">
    <source>
        <dbReference type="ARBA" id="ARBA00023146"/>
    </source>
</evidence>
<gene>
    <name evidence="13" type="primary">hisS_2</name>
    <name evidence="10" type="synonym">hisS</name>
    <name evidence="12" type="ORF">BV133_1980</name>
    <name evidence="13" type="ORF">BVIRIDIS_21620</name>
</gene>
<evidence type="ECO:0000259" key="11">
    <source>
        <dbReference type="PROSITE" id="PS50862"/>
    </source>
</evidence>
<dbReference type="GO" id="GO:0004821">
    <property type="term" value="F:histidine-tRNA ligase activity"/>
    <property type="evidence" value="ECO:0007669"/>
    <property type="project" value="UniProtKB-UniRule"/>
</dbReference>
<dbReference type="Pfam" id="PF13393">
    <property type="entry name" value="tRNA-synt_His"/>
    <property type="match status" value="2"/>
</dbReference>
<proteinExistence type="inferred from homology"/>
<feature type="domain" description="Aminoacyl-transfer RNA synthetases class-II family profile" evidence="11">
    <location>
        <begin position="32"/>
        <end position="457"/>
    </location>
</feature>
<reference evidence="14" key="3">
    <citation type="journal article" date="2016" name="Genome Announc.">
        <title>Revised genome sequence of the purple photosynthetic bacterium Blastochloris viridis.</title>
        <authorList>
            <person name="Liu L.N."/>
            <person name="Faulkner M."/>
            <person name="Liu X."/>
            <person name="Huang F."/>
            <person name="Darby A.C."/>
            <person name="Hall N."/>
        </authorList>
    </citation>
    <scope>NUCLEOTIDE SEQUENCE [LARGE SCALE GENOMIC DNA]</scope>
    <source>
        <strain evidence="14">ATCC 19567 / DSM 133 / F</strain>
    </source>
</reference>
<keyword evidence="14" id="KW-1185">Reference proteome</keyword>
<dbReference type="InterPro" id="IPR006195">
    <property type="entry name" value="aa-tRNA-synth_II"/>
</dbReference>
<protein>
    <recommendedName>
        <fullName evidence="10">Histidine--tRNA ligase</fullName>
        <ecNumber evidence="10">6.1.1.21</ecNumber>
    </recommendedName>
    <alternativeName>
        <fullName evidence="10">Histidyl-tRNA synthetase</fullName>
        <shortName evidence="10">HisRS</shortName>
    </alternativeName>
</protein>
<name>A0A0H5BPN0_BLAVI</name>
<sequence length="574" mass="63363">MTKPDKPHRLNARLPRGFADRGPAEIAATRDMLETIRRVYERYGFEAVETPAFEYTEALGKFLPDQDRPNEGVFSLKDDDEQWLSLRYDLTAPLARFVAENFDRLPKPYRSYRTGWVFRNEKPGPGRFRQFMQFDADTVGAGSVAADAEICMMAADTLEALGIARGDYVIKVNNRKVLDGVMEAIGLSGNENAGRRLTVLRALDKYDRLEEAGVRALLGEGRKDDSGDYTKGANLSKNQIDLLVRLLQFKEIYDKIQTGNYEDVDTHFPNPLTTPPSTWDPDAYVGDAERMRAKALEVQKVNPDNKTYPYSFGIDILGELSLLFPLNDTLAAGIRELADMEVCFQQTSFADIEGADTSEACPLRIMIDPSVVRGLEYYTGPVFEAELTFEIAGDDGRPVRFGSVGGGGRYDGLVSRFRGEKVPATGFSIGVSRLAAALQKLGKLAAAEPPGPVVVVPRTKELAPHCMRLVQQLREDASLRALPGFAAEMYLGTGSFKGGLRYADKRRCVVAIMIGESEAEAGKAVVKDLIEGAEQAKAIETNAEYRAQRLAQFEVAEAELAGAIRDILVRHHTP</sequence>
<evidence type="ECO:0000256" key="10">
    <source>
        <dbReference type="HAMAP-Rule" id="MF_00127"/>
    </source>
</evidence>
<dbReference type="GO" id="GO:0005524">
    <property type="term" value="F:ATP binding"/>
    <property type="evidence" value="ECO:0007669"/>
    <property type="project" value="UniProtKB-UniRule"/>
</dbReference>
<dbReference type="AlphaFoldDB" id="A0A0H5BPN0"/>
<reference evidence="12" key="1">
    <citation type="journal article" date="2015" name="Genome Announc.">
        <title>Complete Genome Sequence of the Bacteriochlorophyll b-Producing Photosynthetic Bacterium Blastochloris viridis.</title>
        <authorList>
            <person name="Tsukatani Y."/>
            <person name="Hirose Y."/>
            <person name="Harada J."/>
            <person name="Misawa N."/>
            <person name="Mori K."/>
            <person name="Inoue K."/>
            <person name="Tamiaki H."/>
        </authorList>
    </citation>
    <scope>NUCLEOTIDE SEQUENCE [LARGE SCALE GENOMIC DNA]</scope>
    <source>
        <strain evidence="12">DSM 133</strain>
    </source>
</reference>
<dbReference type="InterPro" id="IPR041715">
    <property type="entry name" value="HisRS-like_core"/>
</dbReference>
<keyword evidence="6 10" id="KW-0067">ATP-binding</keyword>
<evidence type="ECO:0000313" key="12">
    <source>
        <dbReference type="EMBL" id="BAR99573.1"/>
    </source>
</evidence>
<dbReference type="InterPro" id="IPR004154">
    <property type="entry name" value="Anticodon-bd"/>
</dbReference>
<dbReference type="PATRIC" id="fig|1079.6.peg.2851"/>
<evidence type="ECO:0000256" key="2">
    <source>
        <dbReference type="ARBA" id="ARBA00011738"/>
    </source>
</evidence>
<dbReference type="InterPro" id="IPR015807">
    <property type="entry name" value="His-tRNA-ligase"/>
</dbReference>
<reference evidence="13" key="2">
    <citation type="submission" date="2015-11" db="EMBL/GenBank/DDBJ databases">
        <authorList>
            <person name="Zhang Y."/>
            <person name="Guo Z."/>
        </authorList>
    </citation>
    <scope>NUCLEOTIDE SEQUENCE</scope>
    <source>
        <strain evidence="13">1</strain>
    </source>
</reference>
<dbReference type="InterPro" id="IPR045864">
    <property type="entry name" value="aa-tRNA-synth_II/BPL/LPL"/>
</dbReference>
<dbReference type="SUPFAM" id="SSF55681">
    <property type="entry name" value="Class II aaRS and biotin synthetases"/>
    <property type="match status" value="1"/>
</dbReference>
<keyword evidence="4 10" id="KW-0436">Ligase</keyword>
<evidence type="ECO:0000256" key="3">
    <source>
        <dbReference type="ARBA" id="ARBA00022490"/>
    </source>
</evidence>
<accession>A0A0H5BPN0</accession>
<comment type="subunit">
    <text evidence="2 10">Homodimer.</text>
</comment>
<evidence type="ECO:0000256" key="9">
    <source>
        <dbReference type="ARBA" id="ARBA00047639"/>
    </source>
</evidence>
<dbReference type="CDD" id="cd00773">
    <property type="entry name" value="HisRS-like_core"/>
    <property type="match status" value="1"/>
</dbReference>
<keyword evidence="3 10" id="KW-0963">Cytoplasm</keyword>
<dbReference type="PANTHER" id="PTHR11476:SF7">
    <property type="entry name" value="HISTIDINE--TRNA LIGASE"/>
    <property type="match status" value="1"/>
</dbReference>
<dbReference type="KEGG" id="bvr:BVIR_2718"/>
<dbReference type="EMBL" id="AP014854">
    <property type="protein sequence ID" value="BAR99573.1"/>
    <property type="molecule type" value="Genomic_DNA"/>
</dbReference>
<dbReference type="Proteomes" id="UP000065734">
    <property type="component" value="Chromosome I"/>
</dbReference>
<dbReference type="EMBL" id="LN907867">
    <property type="protein sequence ID" value="CUU43145.1"/>
    <property type="molecule type" value="Genomic_DNA"/>
</dbReference>
<keyword evidence="5 10" id="KW-0547">Nucleotide-binding</keyword>
<evidence type="ECO:0000256" key="1">
    <source>
        <dbReference type="ARBA" id="ARBA00008226"/>
    </source>
</evidence>
<dbReference type="InterPro" id="IPR036621">
    <property type="entry name" value="Anticodon-bd_dom_sf"/>
</dbReference>
<dbReference type="GO" id="GO:0006427">
    <property type="term" value="P:histidyl-tRNA aminoacylation"/>
    <property type="evidence" value="ECO:0007669"/>
    <property type="project" value="UniProtKB-UniRule"/>
</dbReference>
<keyword evidence="8 10" id="KW-0030">Aminoacyl-tRNA synthetase</keyword>
<dbReference type="SUPFAM" id="SSF52954">
    <property type="entry name" value="Class II aaRS ABD-related"/>
    <property type="match status" value="1"/>
</dbReference>
<evidence type="ECO:0000313" key="14">
    <source>
        <dbReference type="Proteomes" id="UP000065734"/>
    </source>
</evidence>
<dbReference type="Pfam" id="PF03129">
    <property type="entry name" value="HGTP_anticodon"/>
    <property type="match status" value="1"/>
</dbReference>
<dbReference type="Gene3D" id="3.30.930.10">
    <property type="entry name" value="Bira Bifunctional Protein, Domain 2"/>
    <property type="match status" value="1"/>
</dbReference>
<dbReference type="HAMAP" id="MF_00127">
    <property type="entry name" value="His_tRNA_synth"/>
    <property type="match status" value="1"/>
</dbReference>
<dbReference type="RefSeq" id="WP_055038078.1">
    <property type="nucleotide sequence ID" value="NZ_AP014854.2"/>
</dbReference>
<dbReference type="PROSITE" id="PS50862">
    <property type="entry name" value="AA_TRNA_LIGASE_II"/>
    <property type="match status" value="1"/>
</dbReference>
<evidence type="ECO:0000313" key="13">
    <source>
        <dbReference type="EMBL" id="CUU43145.1"/>
    </source>
</evidence>
<evidence type="ECO:0000256" key="6">
    <source>
        <dbReference type="ARBA" id="ARBA00022840"/>
    </source>
</evidence>
<dbReference type="Gene3D" id="3.40.50.800">
    <property type="entry name" value="Anticodon-binding domain"/>
    <property type="match status" value="1"/>
</dbReference>
<comment type="catalytic activity">
    <reaction evidence="9 10">
        <text>tRNA(His) + L-histidine + ATP = L-histidyl-tRNA(His) + AMP + diphosphate + H(+)</text>
        <dbReference type="Rhea" id="RHEA:17313"/>
        <dbReference type="Rhea" id="RHEA-COMP:9665"/>
        <dbReference type="Rhea" id="RHEA-COMP:9689"/>
        <dbReference type="ChEBI" id="CHEBI:15378"/>
        <dbReference type="ChEBI" id="CHEBI:30616"/>
        <dbReference type="ChEBI" id="CHEBI:33019"/>
        <dbReference type="ChEBI" id="CHEBI:57595"/>
        <dbReference type="ChEBI" id="CHEBI:78442"/>
        <dbReference type="ChEBI" id="CHEBI:78527"/>
        <dbReference type="ChEBI" id="CHEBI:456215"/>
        <dbReference type="EC" id="6.1.1.21"/>
    </reaction>
</comment>
<dbReference type="OrthoDB" id="9800814at2"/>
<comment type="subcellular location">
    <subcellularLocation>
        <location evidence="10">Cytoplasm</location>
    </subcellularLocation>
</comment>
<evidence type="ECO:0000256" key="4">
    <source>
        <dbReference type="ARBA" id="ARBA00022598"/>
    </source>
</evidence>
<keyword evidence="7 10" id="KW-0648">Protein biosynthesis</keyword>
<organism evidence="13 14">
    <name type="scientific">Blastochloris viridis</name>
    <name type="common">Rhodopseudomonas viridis</name>
    <dbReference type="NCBI Taxonomy" id="1079"/>
    <lineage>
        <taxon>Bacteria</taxon>
        <taxon>Pseudomonadati</taxon>
        <taxon>Pseudomonadota</taxon>
        <taxon>Alphaproteobacteria</taxon>
        <taxon>Hyphomicrobiales</taxon>
        <taxon>Blastochloridaceae</taxon>
        <taxon>Blastochloris</taxon>
    </lineage>
</organism>